<reference evidence="2" key="3">
    <citation type="submission" date="2023-05" db="EMBL/GenBank/DDBJ databases">
        <authorList>
            <person name="Smith C.H."/>
        </authorList>
    </citation>
    <scope>NUCLEOTIDE SEQUENCE</scope>
    <source>
        <strain evidence="2">CHS0354</strain>
        <tissue evidence="2">Mantle</tissue>
    </source>
</reference>
<dbReference type="AlphaFoldDB" id="A0AAE0TKP7"/>
<proteinExistence type="predicted"/>
<dbReference type="EMBL" id="JAEAOA010001867">
    <property type="protein sequence ID" value="KAK3612087.1"/>
    <property type="molecule type" value="Genomic_DNA"/>
</dbReference>
<name>A0AAE0TKP7_9BIVA</name>
<evidence type="ECO:0000313" key="2">
    <source>
        <dbReference type="EMBL" id="KAK3612087.1"/>
    </source>
</evidence>
<reference evidence="2" key="2">
    <citation type="journal article" date="2021" name="Genome Biol. Evol.">
        <title>Developing a high-quality reference genome for a parasitic bivalve with doubly uniparental inheritance (Bivalvia: Unionida).</title>
        <authorList>
            <person name="Smith C.H."/>
        </authorList>
    </citation>
    <scope>NUCLEOTIDE SEQUENCE</scope>
    <source>
        <strain evidence="2">CHS0354</strain>
        <tissue evidence="2">Mantle</tissue>
    </source>
</reference>
<evidence type="ECO:0000313" key="3">
    <source>
        <dbReference type="Proteomes" id="UP001195483"/>
    </source>
</evidence>
<reference evidence="2" key="1">
    <citation type="journal article" date="2021" name="Genome Biol. Evol.">
        <title>A High-Quality Reference Genome for a Parasitic Bivalve with Doubly Uniparental Inheritance (Bivalvia: Unionida).</title>
        <authorList>
            <person name="Smith C.H."/>
        </authorList>
    </citation>
    <scope>NUCLEOTIDE SEQUENCE</scope>
    <source>
        <strain evidence="2">CHS0354</strain>
    </source>
</reference>
<protein>
    <submittedName>
        <fullName evidence="2">Uncharacterized protein</fullName>
    </submittedName>
</protein>
<feature type="region of interest" description="Disordered" evidence="1">
    <location>
        <begin position="206"/>
        <end position="235"/>
    </location>
</feature>
<gene>
    <name evidence="2" type="ORF">CHS0354_031156</name>
</gene>
<keyword evidence="3" id="KW-1185">Reference proteome</keyword>
<sequence>MDESLLNEYKLYKKEFYILWSTGINEDFPQETVAVCSIDIDDGSTSLIRVFHSEADDVQRAEDKLLEWLSDDPYINSSSKMDIEIFLNHSPTASFSHAFVGLKEVFDDQEKDVTIFIRIVRVSNVDDDDSIEAMENREGLCLLNENNITLSPVSGKDWTYLREVLRENRGLRVQNETSVLTRTKLANILNRRQSVAVRVEPNVVEAEMQTDATSDKPKRKPHEKHSCLSSSDEDN</sequence>
<organism evidence="2 3">
    <name type="scientific">Potamilus streckersoni</name>
    <dbReference type="NCBI Taxonomy" id="2493646"/>
    <lineage>
        <taxon>Eukaryota</taxon>
        <taxon>Metazoa</taxon>
        <taxon>Spiralia</taxon>
        <taxon>Lophotrochozoa</taxon>
        <taxon>Mollusca</taxon>
        <taxon>Bivalvia</taxon>
        <taxon>Autobranchia</taxon>
        <taxon>Heteroconchia</taxon>
        <taxon>Palaeoheterodonta</taxon>
        <taxon>Unionida</taxon>
        <taxon>Unionoidea</taxon>
        <taxon>Unionidae</taxon>
        <taxon>Ambleminae</taxon>
        <taxon>Lampsilini</taxon>
        <taxon>Potamilus</taxon>
    </lineage>
</organism>
<comment type="caution">
    <text evidence="2">The sequence shown here is derived from an EMBL/GenBank/DDBJ whole genome shotgun (WGS) entry which is preliminary data.</text>
</comment>
<evidence type="ECO:0000256" key="1">
    <source>
        <dbReference type="SAM" id="MobiDB-lite"/>
    </source>
</evidence>
<accession>A0AAE0TKP7</accession>
<dbReference type="Pfam" id="PF18778">
    <property type="entry name" value="NAD1"/>
    <property type="match status" value="1"/>
</dbReference>
<dbReference type="Gene3D" id="3.40.140.10">
    <property type="entry name" value="Cytidine Deaminase, domain 2"/>
    <property type="match status" value="1"/>
</dbReference>
<dbReference type="Proteomes" id="UP001195483">
    <property type="component" value="Unassembled WGS sequence"/>
</dbReference>